<organism evidence="6 7">
    <name type="scientific">Anaeramoeba flamelloides</name>
    <dbReference type="NCBI Taxonomy" id="1746091"/>
    <lineage>
        <taxon>Eukaryota</taxon>
        <taxon>Metamonada</taxon>
        <taxon>Anaeramoebidae</taxon>
        <taxon>Anaeramoeba</taxon>
    </lineage>
</organism>
<feature type="region of interest" description="Disordered" evidence="5">
    <location>
        <begin position="345"/>
        <end position="383"/>
    </location>
</feature>
<dbReference type="PANTHER" id="PTHR10218">
    <property type="entry name" value="GTP-BINDING PROTEIN ALPHA SUBUNIT"/>
    <property type="match status" value="1"/>
</dbReference>
<dbReference type="CDD" id="cd00066">
    <property type="entry name" value="G-alpha"/>
    <property type="match status" value="1"/>
</dbReference>
<comment type="caution">
    <text evidence="6">The sequence shown here is derived from an EMBL/GenBank/DDBJ whole genome shotgun (WGS) entry which is preliminary data.</text>
</comment>
<dbReference type="Pfam" id="PF00503">
    <property type="entry name" value="G-alpha"/>
    <property type="match status" value="1"/>
</dbReference>
<evidence type="ECO:0000256" key="2">
    <source>
        <dbReference type="ARBA" id="ARBA00022741"/>
    </source>
</evidence>
<keyword evidence="1" id="KW-0479">Metal-binding</keyword>
<dbReference type="EMBL" id="JAOAOG010000158">
    <property type="protein sequence ID" value="KAJ6244845.1"/>
    <property type="molecule type" value="Genomic_DNA"/>
</dbReference>
<keyword evidence="2" id="KW-0547">Nucleotide-binding</keyword>
<feature type="region of interest" description="Disordered" evidence="5">
    <location>
        <begin position="1"/>
        <end position="26"/>
    </location>
</feature>
<dbReference type="PANTHER" id="PTHR10218:SF302">
    <property type="entry name" value="GUANINE NUCLEOTIDE-BINDING PROTEIN ALPHA-5 SUBUNIT"/>
    <property type="match status" value="1"/>
</dbReference>
<proteinExistence type="predicted"/>
<dbReference type="SUPFAM" id="SSF47895">
    <property type="entry name" value="Transducin (alpha subunit), insertion domain"/>
    <property type="match status" value="1"/>
</dbReference>
<keyword evidence="7" id="KW-1185">Reference proteome</keyword>
<evidence type="ECO:0000256" key="4">
    <source>
        <dbReference type="ARBA" id="ARBA00023224"/>
    </source>
</evidence>
<protein>
    <submittedName>
        <fullName evidence="6">Guanine nucleotide-binding protein g(O) subunit alpha</fullName>
    </submittedName>
</protein>
<dbReference type="InterPro" id="IPR011025">
    <property type="entry name" value="GproteinA_insert"/>
</dbReference>
<dbReference type="Gene3D" id="3.40.50.300">
    <property type="entry name" value="P-loop containing nucleotide triphosphate hydrolases"/>
    <property type="match status" value="1"/>
</dbReference>
<feature type="compositionally biased region" description="Basic and acidic residues" evidence="5">
    <location>
        <begin position="9"/>
        <end position="26"/>
    </location>
</feature>
<dbReference type="SMART" id="SM00275">
    <property type="entry name" value="G_alpha"/>
    <property type="match status" value="1"/>
</dbReference>
<name>A0ABQ8YJT7_9EUKA</name>
<dbReference type="Gene3D" id="1.10.400.10">
    <property type="entry name" value="GI Alpha 1, domain 2-like"/>
    <property type="match status" value="1"/>
</dbReference>
<dbReference type="InterPro" id="IPR027417">
    <property type="entry name" value="P-loop_NTPase"/>
</dbReference>
<evidence type="ECO:0000313" key="6">
    <source>
        <dbReference type="EMBL" id="KAJ6244845.1"/>
    </source>
</evidence>
<keyword evidence="4" id="KW-0807">Transducer</keyword>
<dbReference type="PROSITE" id="PS51882">
    <property type="entry name" value="G_ALPHA"/>
    <property type="match status" value="1"/>
</dbReference>
<evidence type="ECO:0000256" key="5">
    <source>
        <dbReference type="SAM" id="MobiDB-lite"/>
    </source>
</evidence>
<sequence length="383" mass="45542">MGNTTKQTSPKEELIDQKLIQKKEKENEKEKQRILMLGAGDGGKSTIFKQLKILYQEGYSREEKEKFRKEVRSNIYYTLTEIYYFMKTNNIPYYEPSHKDLLKEIKNGGEKEIVNHYEKIKKIMTDKAVQKVINEIHKTQIHESALDFIEDASRIFQKDYIPTLDDILKIHRRTTGIMSDYFSFDNLDLEIFDVGGQRNERKKWIHAYAETKAIIFVVNLNEYDKVLFECSTHSRMGESLLIFDDICNSRWFNNIPVIIFFNQIDRFEKKVQKKNLNCHFQDYVGGLNFQNALEFIKNKFSSLNKTNREIHIFETCALDTGKMKQIFMEVTKILKDFYSLDKELKGQREETEKEKEKEDEKEDEKENGKENEKENGKEKEKEK</sequence>
<keyword evidence="3" id="KW-0342">GTP-binding</keyword>
<evidence type="ECO:0000256" key="1">
    <source>
        <dbReference type="ARBA" id="ARBA00022723"/>
    </source>
</evidence>
<dbReference type="InterPro" id="IPR001019">
    <property type="entry name" value="Gprotein_alpha_su"/>
</dbReference>
<evidence type="ECO:0000256" key="3">
    <source>
        <dbReference type="ARBA" id="ARBA00023134"/>
    </source>
</evidence>
<dbReference type="SUPFAM" id="SSF52540">
    <property type="entry name" value="P-loop containing nucleoside triphosphate hydrolases"/>
    <property type="match status" value="1"/>
</dbReference>
<dbReference type="PRINTS" id="PR00318">
    <property type="entry name" value="GPROTEINA"/>
</dbReference>
<evidence type="ECO:0000313" key="7">
    <source>
        <dbReference type="Proteomes" id="UP001150062"/>
    </source>
</evidence>
<accession>A0ABQ8YJT7</accession>
<gene>
    <name evidence="6" type="ORF">M0813_20936</name>
</gene>
<reference evidence="6" key="1">
    <citation type="submission" date="2022-08" db="EMBL/GenBank/DDBJ databases">
        <title>Novel sulfate-reducing endosymbionts in the free-living metamonad Anaeramoeba.</title>
        <authorList>
            <person name="Jerlstrom-Hultqvist J."/>
            <person name="Cepicka I."/>
            <person name="Gallot-Lavallee L."/>
            <person name="Salas-Leiva D."/>
            <person name="Curtis B.A."/>
            <person name="Zahonova K."/>
            <person name="Pipaliya S."/>
            <person name="Dacks J."/>
            <person name="Roger A.J."/>
        </authorList>
    </citation>
    <scope>NUCLEOTIDE SEQUENCE</scope>
    <source>
        <strain evidence="6">Schooner1</strain>
    </source>
</reference>
<dbReference type="Proteomes" id="UP001150062">
    <property type="component" value="Unassembled WGS sequence"/>
</dbReference>